<dbReference type="OrthoDB" id="303614at2759"/>
<dbReference type="InterPro" id="IPR019576">
    <property type="entry name" value="Pyridoxamine_oxidase_dimer_C"/>
</dbReference>
<dbReference type="HAMAP" id="MF_01629">
    <property type="entry name" value="PdxH"/>
    <property type="match status" value="1"/>
</dbReference>
<dbReference type="InParanoid" id="A0A1D2VBA1"/>
<evidence type="ECO:0000256" key="4">
    <source>
        <dbReference type="ARBA" id="ARBA00012801"/>
    </source>
</evidence>
<evidence type="ECO:0000313" key="11">
    <source>
        <dbReference type="Proteomes" id="UP000095038"/>
    </source>
</evidence>
<dbReference type="InterPro" id="IPR012349">
    <property type="entry name" value="Split_barrel_FMN-bd"/>
</dbReference>
<evidence type="ECO:0000259" key="9">
    <source>
        <dbReference type="Pfam" id="PF10590"/>
    </source>
</evidence>
<dbReference type="InterPro" id="IPR000659">
    <property type="entry name" value="Pyridox_Oxase"/>
</dbReference>
<dbReference type="Pfam" id="PF01243">
    <property type="entry name" value="PNPOx_N"/>
    <property type="match status" value="1"/>
</dbReference>
<gene>
    <name evidence="10" type="ORF">ASCRUDRAFT_77617</name>
</gene>
<dbReference type="InterPro" id="IPR011576">
    <property type="entry name" value="Pyridox_Oxase_N"/>
</dbReference>
<dbReference type="EMBL" id="KV454489">
    <property type="protein sequence ID" value="ODV58896.1"/>
    <property type="molecule type" value="Genomic_DNA"/>
</dbReference>
<keyword evidence="7" id="KW-0560">Oxidoreductase</keyword>
<dbReference type="PROSITE" id="PS01064">
    <property type="entry name" value="PYRIDOX_OXIDASE"/>
    <property type="match status" value="1"/>
</dbReference>
<dbReference type="AlphaFoldDB" id="A0A1D2VBA1"/>
<evidence type="ECO:0000313" key="10">
    <source>
        <dbReference type="EMBL" id="ODV58896.1"/>
    </source>
</evidence>
<dbReference type="UniPathway" id="UPA01068">
    <property type="reaction ID" value="UER00304"/>
</dbReference>
<evidence type="ECO:0000256" key="7">
    <source>
        <dbReference type="ARBA" id="ARBA00023002"/>
    </source>
</evidence>
<comment type="pathway">
    <text evidence="3">Cofactor metabolism; pyridoxal 5'-phosphate salvage; pyridoxal 5'-phosphate from pyridoxine 5'-phosphate: step 1/1.</text>
</comment>
<dbReference type="InterPro" id="IPR019740">
    <property type="entry name" value="Pyridox_Oxase_CS"/>
</dbReference>
<comment type="cofactor">
    <cofactor evidence="1">
        <name>FMN</name>
        <dbReference type="ChEBI" id="CHEBI:58210"/>
    </cofactor>
</comment>
<dbReference type="RefSeq" id="XP_020045203.1">
    <property type="nucleotide sequence ID" value="XM_020193935.1"/>
</dbReference>
<keyword evidence="11" id="KW-1185">Reference proteome</keyword>
<reference evidence="11" key="1">
    <citation type="submission" date="2016-05" db="EMBL/GenBank/DDBJ databases">
        <title>Comparative genomics of biotechnologically important yeasts.</title>
        <authorList>
            <consortium name="DOE Joint Genome Institute"/>
            <person name="Riley R."/>
            <person name="Haridas S."/>
            <person name="Wolfe K.H."/>
            <person name="Lopes M.R."/>
            <person name="Hittinger C.T."/>
            <person name="Goker M."/>
            <person name="Salamov A."/>
            <person name="Wisecaver J."/>
            <person name="Long T.M."/>
            <person name="Aerts A.L."/>
            <person name="Barry K."/>
            <person name="Choi C."/>
            <person name="Clum A."/>
            <person name="Coughlan A.Y."/>
            <person name="Deshpande S."/>
            <person name="Douglass A.P."/>
            <person name="Hanson S.J."/>
            <person name="Klenk H.-P."/>
            <person name="Labutti K."/>
            <person name="Lapidus A."/>
            <person name="Lindquist E."/>
            <person name="Lipzen A."/>
            <person name="Meier-Kolthoff J.P."/>
            <person name="Ohm R.A."/>
            <person name="Otillar R.P."/>
            <person name="Pangilinan J."/>
            <person name="Peng Y."/>
            <person name="Rokas A."/>
            <person name="Rosa C.A."/>
            <person name="Scheuner C."/>
            <person name="Sibirny A.A."/>
            <person name="Slot J.C."/>
            <person name="Stielow J.B."/>
            <person name="Sun H."/>
            <person name="Kurtzman C.P."/>
            <person name="Blackwell M."/>
            <person name="Grigoriev I.V."/>
            <person name="Jeffries T.W."/>
        </authorList>
    </citation>
    <scope>NUCLEOTIDE SEQUENCE [LARGE SCALE GENOMIC DNA]</scope>
    <source>
        <strain evidence="11">DSM 1968</strain>
    </source>
</reference>
<dbReference type="Pfam" id="PF10590">
    <property type="entry name" value="PNP_phzG_C"/>
    <property type="match status" value="1"/>
</dbReference>
<organism evidence="10 11">
    <name type="scientific">Ascoidea rubescens DSM 1968</name>
    <dbReference type="NCBI Taxonomy" id="1344418"/>
    <lineage>
        <taxon>Eukaryota</taxon>
        <taxon>Fungi</taxon>
        <taxon>Dikarya</taxon>
        <taxon>Ascomycota</taxon>
        <taxon>Saccharomycotina</taxon>
        <taxon>Saccharomycetes</taxon>
        <taxon>Ascoideaceae</taxon>
        <taxon>Ascoidea</taxon>
    </lineage>
</organism>
<dbReference type="PANTHER" id="PTHR10851:SF0">
    <property type="entry name" value="PYRIDOXINE-5'-PHOSPHATE OXIDASE"/>
    <property type="match status" value="1"/>
</dbReference>
<feature type="domain" description="Pyridoxine 5'-phosphate oxidase dimerisation C-terminal" evidence="9">
    <location>
        <begin position="189"/>
        <end position="231"/>
    </location>
</feature>
<dbReference type="GO" id="GO:0004733">
    <property type="term" value="F:pyridoxamine phosphate oxidase activity"/>
    <property type="evidence" value="ECO:0007669"/>
    <property type="project" value="UniProtKB-EC"/>
</dbReference>
<keyword evidence="6" id="KW-0288">FMN</keyword>
<dbReference type="Proteomes" id="UP000095038">
    <property type="component" value="Unassembled WGS sequence"/>
</dbReference>
<dbReference type="NCBIfam" id="NF004231">
    <property type="entry name" value="PRK05679.1"/>
    <property type="match status" value="1"/>
</dbReference>
<protein>
    <recommendedName>
        <fullName evidence="4">pyridoxal 5'-phosphate synthase</fullName>
        <ecNumber evidence="4">1.4.3.5</ecNumber>
    </recommendedName>
</protein>
<dbReference type="EC" id="1.4.3.5" evidence="4"/>
<dbReference type="SUPFAM" id="SSF50475">
    <property type="entry name" value="FMN-binding split barrel"/>
    <property type="match status" value="1"/>
</dbReference>
<dbReference type="Gene3D" id="2.30.110.10">
    <property type="entry name" value="Electron Transport, Fmn-binding Protein, Chain A"/>
    <property type="match status" value="1"/>
</dbReference>
<name>A0A1D2VBA1_9ASCO</name>
<proteinExistence type="inferred from homology"/>
<accession>A0A1D2VBA1</accession>
<keyword evidence="5" id="KW-0285">Flavoprotein</keyword>
<evidence type="ECO:0000256" key="2">
    <source>
        <dbReference type="ARBA" id="ARBA00004738"/>
    </source>
</evidence>
<feature type="domain" description="Pyridoxamine 5'-phosphate oxidase N-terminal" evidence="8">
    <location>
        <begin position="56"/>
        <end position="165"/>
    </location>
</feature>
<sequence length="231" mass="26916">MTKESLTKEEEPLIFAPKTYQYNKFALDIEDVNPSPIVQFEKWFQDAIDSPEEDTPDAVSFSTASLPSGRVSNRIVLFKQLDHKGFIVFSNWENSKKKRDIVSNPYAALTFFHKNLQRQIRIEGKAEFISKELNQNYFQTRPRGSKIGAWSSPQSQVIANREVLENLVQQNAEKFKDLDDNDIPCPDYWGGIRIVPLEIEFWQGRTSRLHDRISYRRDSEDDDWTIVRIAP</sequence>
<evidence type="ECO:0000256" key="3">
    <source>
        <dbReference type="ARBA" id="ARBA00005037"/>
    </source>
</evidence>
<evidence type="ECO:0000259" key="8">
    <source>
        <dbReference type="Pfam" id="PF01243"/>
    </source>
</evidence>
<dbReference type="GO" id="GO:0005758">
    <property type="term" value="C:mitochondrial intermembrane space"/>
    <property type="evidence" value="ECO:0007669"/>
    <property type="project" value="EnsemblFungi"/>
</dbReference>
<dbReference type="FunCoup" id="A0A1D2VBA1">
    <property type="interactions" value="437"/>
</dbReference>
<evidence type="ECO:0000256" key="6">
    <source>
        <dbReference type="ARBA" id="ARBA00022643"/>
    </source>
</evidence>
<comment type="pathway">
    <text evidence="2">Cofactor metabolism; pyridoxal 5'-phosphate salvage; pyridoxal 5'-phosphate from pyridoxamine 5'-phosphate: step 1/1.</text>
</comment>
<dbReference type="GO" id="GO:0008615">
    <property type="term" value="P:pyridoxine biosynthetic process"/>
    <property type="evidence" value="ECO:0007669"/>
    <property type="project" value="InterPro"/>
</dbReference>
<evidence type="ECO:0000256" key="1">
    <source>
        <dbReference type="ARBA" id="ARBA00001917"/>
    </source>
</evidence>
<dbReference type="PANTHER" id="PTHR10851">
    <property type="entry name" value="PYRIDOXINE-5-PHOSPHATE OXIDASE"/>
    <property type="match status" value="1"/>
</dbReference>
<dbReference type="PIRSF" id="PIRSF000190">
    <property type="entry name" value="Pyd_amn-ph_oxd"/>
    <property type="match status" value="1"/>
</dbReference>
<dbReference type="GeneID" id="30967571"/>
<dbReference type="GO" id="GO:0010181">
    <property type="term" value="F:FMN binding"/>
    <property type="evidence" value="ECO:0007669"/>
    <property type="project" value="EnsemblFungi"/>
</dbReference>
<evidence type="ECO:0000256" key="5">
    <source>
        <dbReference type="ARBA" id="ARBA00022630"/>
    </source>
</evidence>
<dbReference type="STRING" id="1344418.A0A1D2VBA1"/>
<dbReference type="NCBIfam" id="TIGR00558">
    <property type="entry name" value="pdxH"/>
    <property type="match status" value="1"/>
</dbReference>